<gene>
    <name evidence="2" type="ORF">XAC3562_450062</name>
</gene>
<keyword evidence="3" id="KW-1185">Reference proteome</keyword>
<name>A0A0U5FE30_XANCI</name>
<dbReference type="EMBL" id="CCXZ01000139">
    <property type="protein sequence ID" value="CEG16642.1"/>
    <property type="molecule type" value="Genomic_DNA"/>
</dbReference>
<feature type="region of interest" description="Disordered" evidence="1">
    <location>
        <begin position="302"/>
        <end position="330"/>
    </location>
</feature>
<evidence type="ECO:0000256" key="1">
    <source>
        <dbReference type="SAM" id="MobiDB-lite"/>
    </source>
</evidence>
<feature type="compositionally biased region" description="Pro residues" evidence="1">
    <location>
        <begin position="313"/>
        <end position="330"/>
    </location>
</feature>
<proteinExistence type="predicted"/>
<feature type="region of interest" description="Disordered" evidence="1">
    <location>
        <begin position="131"/>
        <end position="161"/>
    </location>
</feature>
<comment type="caution">
    <text evidence="2">The sequence shown here is derived from an EMBL/GenBank/DDBJ whole genome shotgun (WGS) entry which is preliminary data.</text>
</comment>
<dbReference type="AlphaFoldDB" id="A0A0U5FE30"/>
<evidence type="ECO:0000313" key="2">
    <source>
        <dbReference type="EMBL" id="CEG16642.1"/>
    </source>
</evidence>
<reference evidence="2 3" key="1">
    <citation type="submission" date="2014-09" db="EMBL/GenBank/DDBJ databases">
        <authorList>
            <person name="Regsiter A."/>
        </authorList>
    </citation>
    <scope>NUCLEOTIDE SEQUENCE [LARGE SCALE GENOMIC DNA]</scope>
</reference>
<dbReference type="NCBIfam" id="TIGR03749">
    <property type="entry name" value="conj_TIGR03749"/>
    <property type="match status" value="1"/>
</dbReference>
<protein>
    <recommendedName>
        <fullName evidence="4">Secreted protein</fullName>
    </recommendedName>
</protein>
<dbReference type="Proteomes" id="UP000052230">
    <property type="component" value="Unassembled WGS sequence"/>
</dbReference>
<sequence length="330" mass="35339">MKRTHPSTPLLAFALWATLWLGDTPTAHAVQILRWERMPLAVPMRVGEERVVFIDRNVRVGVPNAIADRLRVQSAGGAIYLKASEAIEPTRLQLQDADSGALVLIDIAAEPAQDGQAPLAPVRIAFGDAPGPRYGAGDRASDTDTGYDGQPADALSPDASQRLRHETPVAVVLTRYAAQSLYAPLRTVESARGVTPARLRRGLDLDTLAPALPVRAQALAAWRLDDQWVTAIRLTNTSPRWVDLDPRMLIGDFVAATFQHPGLGPAGDATDTTVLYLVTRGRGLGEALLPRISRIDAARNLPAPATEHSTEPAPVPAVAPQPPSGAPHEK</sequence>
<accession>A0A0U5FE30</accession>
<dbReference type="InterPro" id="IPR021844">
    <property type="entry name" value="Integr_conj_element_PFL4704"/>
</dbReference>
<dbReference type="RefSeq" id="WP_015472076.1">
    <property type="nucleotide sequence ID" value="NZ_CP009031.1"/>
</dbReference>
<dbReference type="Pfam" id="PF11920">
    <property type="entry name" value="DUF3438"/>
    <property type="match status" value="1"/>
</dbReference>
<evidence type="ECO:0008006" key="4">
    <source>
        <dbReference type="Google" id="ProtNLM"/>
    </source>
</evidence>
<evidence type="ECO:0000313" key="3">
    <source>
        <dbReference type="Proteomes" id="UP000052230"/>
    </source>
</evidence>
<organism evidence="2 3">
    <name type="scientific">Xanthomonas citri pv. citri</name>
    <dbReference type="NCBI Taxonomy" id="611301"/>
    <lineage>
        <taxon>Bacteria</taxon>
        <taxon>Pseudomonadati</taxon>
        <taxon>Pseudomonadota</taxon>
        <taxon>Gammaproteobacteria</taxon>
        <taxon>Lysobacterales</taxon>
        <taxon>Lysobacteraceae</taxon>
        <taxon>Xanthomonas</taxon>
    </lineage>
</organism>